<evidence type="ECO:0000256" key="1">
    <source>
        <dbReference type="ARBA" id="ARBA00022786"/>
    </source>
</evidence>
<dbReference type="EMBL" id="LR002434">
    <property type="protein sequence ID" value="SVE72053.1"/>
    <property type="molecule type" value="mRNA"/>
</dbReference>
<sequence>MSLERMRMLLAILLKRISTPNRLRRLGYGSKLIDIVLVKSIESSGRKPVDTNAGSTSELDTRSLLKGNIEILLDWTIPHVVVPRNFRLLEELEQGQKGVGDGTISWGLEDDSDMTLSHWTGMIIGPPRTAFENRMYSLKIECGMKYPEECPLIRFTTRINMNGVHNTTGMVDKRMVSILVKWQRNYTIKTLLQELRRMMTLKENMKLPQPPEGTNF</sequence>
<dbReference type="Pfam" id="PF00179">
    <property type="entry name" value="UQ_con"/>
    <property type="match status" value="1"/>
</dbReference>
<dbReference type="PROSITE" id="PS50127">
    <property type="entry name" value="UBC_2"/>
    <property type="match status" value="1"/>
</dbReference>
<evidence type="ECO:0000313" key="4">
    <source>
        <dbReference type="EMBL" id="SVE72053.1"/>
    </source>
</evidence>
<evidence type="ECO:0000313" key="3">
    <source>
        <dbReference type="EMBL" id="SVE71420.1"/>
    </source>
</evidence>
<keyword evidence="1" id="KW-0833">Ubl conjugation pathway</keyword>
<dbReference type="InterPro" id="IPR000608">
    <property type="entry name" value="UBC"/>
</dbReference>
<dbReference type="SUPFAM" id="SSF54495">
    <property type="entry name" value="UBC-like"/>
    <property type="match status" value="1"/>
</dbReference>
<name>A0A4Y7LXG9_9CRUS</name>
<evidence type="ECO:0000259" key="2">
    <source>
        <dbReference type="PROSITE" id="PS50127"/>
    </source>
</evidence>
<dbReference type="EMBL" id="LR003061">
    <property type="protein sequence ID" value="SVE72680.1"/>
    <property type="molecule type" value="mRNA"/>
</dbReference>
<dbReference type="FunFam" id="3.10.110.10:FF:000026">
    <property type="entry name" value="Ubiquitin-conjugating enzyme E2 variant"/>
    <property type="match status" value="1"/>
</dbReference>
<evidence type="ECO:0000313" key="5">
    <source>
        <dbReference type="EMBL" id="SVE72680.1"/>
    </source>
</evidence>
<dbReference type="AlphaFoldDB" id="A0A4Y7LXG9"/>
<proteinExistence type="evidence at transcript level"/>
<dbReference type="PANTHER" id="PTHR24068">
    <property type="entry name" value="UBIQUITIN-CONJUGATING ENZYME E2"/>
    <property type="match status" value="1"/>
</dbReference>
<dbReference type="InterPro" id="IPR016135">
    <property type="entry name" value="UBQ-conjugating_enzyme/RWD"/>
</dbReference>
<dbReference type="SMART" id="SM00212">
    <property type="entry name" value="UBCc"/>
    <property type="match status" value="1"/>
</dbReference>
<dbReference type="CDD" id="cd23807">
    <property type="entry name" value="UEV_UBE2V"/>
    <property type="match status" value="1"/>
</dbReference>
<dbReference type="Gene3D" id="3.10.110.10">
    <property type="entry name" value="Ubiquitin Conjugating Enzyme"/>
    <property type="match status" value="1"/>
</dbReference>
<dbReference type="EMBL" id="LR001801">
    <property type="protein sequence ID" value="SVE71420.1"/>
    <property type="molecule type" value="mRNA"/>
</dbReference>
<feature type="domain" description="UBC core" evidence="2">
    <location>
        <begin position="83"/>
        <end position="216"/>
    </location>
</feature>
<reference evidence="4" key="1">
    <citation type="submission" date="2018-08" db="EMBL/GenBank/DDBJ databases">
        <authorList>
            <person name="Cornetti L."/>
        </authorList>
    </citation>
    <scope>NUCLEOTIDE SEQUENCE</scope>
    <source>
        <strain evidence="3">CA-CBC-34</strain>
        <strain evidence="4">CA-CBC-37</strain>
        <strain evidence="5">CA-CBC-38</strain>
    </source>
</reference>
<accession>A0A4Y7LXG9</accession>
<organism evidence="4">
    <name type="scientific">Daphnia similis</name>
    <dbReference type="NCBI Taxonomy" id="35528"/>
    <lineage>
        <taxon>Eukaryota</taxon>
        <taxon>Metazoa</taxon>
        <taxon>Ecdysozoa</taxon>
        <taxon>Arthropoda</taxon>
        <taxon>Crustacea</taxon>
        <taxon>Branchiopoda</taxon>
        <taxon>Diplostraca</taxon>
        <taxon>Cladocera</taxon>
        <taxon>Anomopoda</taxon>
        <taxon>Daphniidae</taxon>
        <taxon>Daphnia</taxon>
        <taxon>Daphnia similis group</taxon>
    </lineage>
</organism>
<gene>
    <name evidence="4" type="primary">EOG090X0I8J</name>
</gene>
<protein>
    <submittedName>
        <fullName evidence="4">EOG090X0I8J</fullName>
    </submittedName>
</protein>